<dbReference type="FunFam" id="2.60.120.260:FF:000102">
    <property type="entry name" value="Rhamnogalacturonate lyase A"/>
    <property type="match status" value="1"/>
</dbReference>
<dbReference type="CDD" id="cd10317">
    <property type="entry name" value="RGL4_C"/>
    <property type="match status" value="1"/>
</dbReference>
<dbReference type="Gene3D" id="2.60.40.1120">
    <property type="entry name" value="Carboxypeptidase-like, regulatory domain"/>
    <property type="match status" value="1"/>
</dbReference>
<evidence type="ECO:0000259" key="12">
    <source>
        <dbReference type="Pfam" id="PF09284"/>
    </source>
</evidence>
<dbReference type="Gene3D" id="2.70.98.10">
    <property type="match status" value="1"/>
</dbReference>
<gene>
    <name evidence="15" type="ORF">BN869_000002494_1</name>
</gene>
<evidence type="ECO:0000256" key="7">
    <source>
        <dbReference type="ARBA" id="ARBA00023157"/>
    </source>
</evidence>
<dbReference type="GO" id="GO:0005576">
    <property type="term" value="C:extracellular region"/>
    <property type="evidence" value="ECO:0007669"/>
    <property type="project" value="UniProtKB-SubCell"/>
</dbReference>
<evidence type="ECO:0000256" key="4">
    <source>
        <dbReference type="ARBA" id="ARBA00012437"/>
    </source>
</evidence>
<dbReference type="GO" id="GO:0102210">
    <property type="term" value="F:rhamnogalacturonan endolyase activity"/>
    <property type="evidence" value="ECO:0007669"/>
    <property type="project" value="UniProtKB-EC"/>
</dbReference>
<protein>
    <recommendedName>
        <fullName evidence="4">rhamnogalacturonan endolyase</fullName>
        <ecNumber evidence="4">4.2.2.23</ecNumber>
    </recommendedName>
</protein>
<organism evidence="15">
    <name type="scientific">Bionectria ochroleuca</name>
    <name type="common">Gliocladium roseum</name>
    <dbReference type="NCBI Taxonomy" id="29856"/>
    <lineage>
        <taxon>Eukaryota</taxon>
        <taxon>Fungi</taxon>
        <taxon>Dikarya</taxon>
        <taxon>Ascomycota</taxon>
        <taxon>Pezizomycotina</taxon>
        <taxon>Sordariomycetes</taxon>
        <taxon>Hypocreomycetidae</taxon>
        <taxon>Hypocreales</taxon>
        <taxon>Bionectriaceae</taxon>
        <taxon>Clonostachys</taxon>
    </lineage>
</organism>
<evidence type="ECO:0000259" key="13">
    <source>
        <dbReference type="Pfam" id="PF14683"/>
    </source>
</evidence>
<dbReference type="GO" id="GO:0045490">
    <property type="term" value="P:pectin catabolic process"/>
    <property type="evidence" value="ECO:0007669"/>
    <property type="project" value="TreeGrafter"/>
</dbReference>
<dbReference type="Pfam" id="PF14683">
    <property type="entry name" value="CBM-like"/>
    <property type="match status" value="1"/>
</dbReference>
<comment type="similarity">
    <text evidence="3">Belongs to the polysaccharide lyase 4 family.</text>
</comment>
<comment type="subcellular location">
    <subcellularLocation>
        <location evidence="2">Secreted</location>
    </subcellularLocation>
</comment>
<dbReference type="InterPro" id="IPR015364">
    <property type="entry name" value="RhgB_N"/>
</dbReference>
<evidence type="ECO:0000256" key="8">
    <source>
        <dbReference type="ARBA" id="ARBA00023239"/>
    </source>
</evidence>
<dbReference type="Pfam" id="PF09284">
    <property type="entry name" value="RhgB_N"/>
    <property type="match status" value="1"/>
</dbReference>
<evidence type="ECO:0000256" key="1">
    <source>
        <dbReference type="ARBA" id="ARBA00001324"/>
    </source>
</evidence>
<keyword evidence="10" id="KW-0961">Cell wall biogenesis/degradation</keyword>
<dbReference type="InterPro" id="IPR016590">
    <property type="entry name" value="Rhamnogalacturonase_B"/>
</dbReference>
<dbReference type="PANTHER" id="PTHR36574:SF1">
    <property type="entry name" value="RHAMNOGALACTURONATE LYASE-RELATED"/>
    <property type="match status" value="1"/>
</dbReference>
<keyword evidence="9" id="KW-0119">Carbohydrate metabolism</keyword>
<evidence type="ECO:0000256" key="6">
    <source>
        <dbReference type="ARBA" id="ARBA00022729"/>
    </source>
</evidence>
<dbReference type="SUPFAM" id="SSF49452">
    <property type="entry name" value="Starch-binding domain-like"/>
    <property type="match status" value="1"/>
</dbReference>
<evidence type="ECO:0000313" key="15">
    <source>
        <dbReference type="EMBL" id="CEO46439.1"/>
    </source>
</evidence>
<keyword evidence="11" id="KW-0624">Polysaccharide degradation</keyword>
<evidence type="ECO:0000259" key="14">
    <source>
        <dbReference type="Pfam" id="PF14686"/>
    </source>
</evidence>
<dbReference type="InterPro" id="IPR011013">
    <property type="entry name" value="Gal_mutarotase_sf_dom"/>
</dbReference>
<evidence type="ECO:0000256" key="9">
    <source>
        <dbReference type="ARBA" id="ARBA00023277"/>
    </source>
</evidence>
<keyword evidence="8" id="KW-0456">Lyase</keyword>
<accession>A0A0B7JN95</accession>
<dbReference type="PANTHER" id="PTHR36574">
    <property type="entry name" value="RHAMNOGALACTURONATE LYASE-RELATED"/>
    <property type="match status" value="1"/>
</dbReference>
<feature type="domain" description="Rhamnogalacturonan lyase" evidence="13">
    <location>
        <begin position="400"/>
        <end position="563"/>
    </location>
</feature>
<dbReference type="SUPFAM" id="SSF74650">
    <property type="entry name" value="Galactose mutarotase-like"/>
    <property type="match status" value="1"/>
</dbReference>
<keyword evidence="6" id="KW-0732">Signal</keyword>
<evidence type="ECO:0000256" key="2">
    <source>
        <dbReference type="ARBA" id="ARBA00004613"/>
    </source>
</evidence>
<keyword evidence="7" id="KW-1015">Disulfide bond</keyword>
<keyword evidence="5" id="KW-0964">Secreted</keyword>
<dbReference type="SUPFAM" id="SSF49785">
    <property type="entry name" value="Galactose-binding domain-like"/>
    <property type="match status" value="1"/>
</dbReference>
<dbReference type="AlphaFoldDB" id="A0A0B7JN95"/>
<evidence type="ECO:0000256" key="3">
    <source>
        <dbReference type="ARBA" id="ARBA00010418"/>
    </source>
</evidence>
<evidence type="ECO:0000256" key="5">
    <source>
        <dbReference type="ARBA" id="ARBA00022525"/>
    </source>
</evidence>
<feature type="domain" description="Rhamnogalacturonan lyase" evidence="14">
    <location>
        <begin position="312"/>
        <end position="384"/>
    </location>
</feature>
<dbReference type="InterPro" id="IPR014718">
    <property type="entry name" value="GH-type_carb-bd"/>
</dbReference>
<dbReference type="Gene3D" id="2.60.120.260">
    <property type="entry name" value="Galactose-binding domain-like"/>
    <property type="match status" value="1"/>
</dbReference>
<dbReference type="GO" id="GO:0071555">
    <property type="term" value="P:cell wall organization"/>
    <property type="evidence" value="ECO:0007669"/>
    <property type="project" value="UniProtKB-KW"/>
</dbReference>
<dbReference type="InterPro" id="IPR013784">
    <property type="entry name" value="Carb-bd-like_fold"/>
</dbReference>
<reference evidence="15" key="1">
    <citation type="submission" date="2015-01" db="EMBL/GenBank/DDBJ databases">
        <authorList>
            <person name="Durling Mikael"/>
        </authorList>
    </citation>
    <scope>NUCLEOTIDE SEQUENCE</scope>
</reference>
<evidence type="ECO:0000256" key="10">
    <source>
        <dbReference type="ARBA" id="ARBA00023316"/>
    </source>
</evidence>
<evidence type="ECO:0000256" key="11">
    <source>
        <dbReference type="ARBA" id="ARBA00023326"/>
    </source>
</evidence>
<dbReference type="Pfam" id="PF14686">
    <property type="entry name" value="fn3_3"/>
    <property type="match status" value="1"/>
</dbReference>
<dbReference type="EC" id="4.2.2.23" evidence="4"/>
<dbReference type="InterPro" id="IPR029411">
    <property type="entry name" value="RG-lyase_III"/>
</dbReference>
<dbReference type="GO" id="GO:0030246">
    <property type="term" value="F:carbohydrate binding"/>
    <property type="evidence" value="ECO:0007669"/>
    <property type="project" value="InterPro"/>
</dbReference>
<name>A0A0B7JN95_BIOOC</name>
<sequence length="565" mass="60262">MLVSNCLICCQKPTPCKYCSTHLTMKILSLAIGLLSGLAATVEAITVTSSTASYVIDTASSYNFIVTISRSTCDITSIKFYGSEYQNQGTYSHIASGLGSGTSVSYTTSPSGDTVIFKCTQSSSSFDLDHYLVFRDGSANIWMGTNIRSEPSVGELRYIFRLNDLNVPYPHGDVSVTSGGTAIEGSDVYLVSGQSRSKFYSSDRFIDESIYCATNSGATVNACWLRPNHQATEKSSGGPFFRDISSNPSGSYNALTYYMNSGHVQTESYRTGFHGPYVFSMTRSGRPTPSSVDVTFFDSLGLNGYVPVSGKRGYVSGSVSGVSTSFPRVVHWHNSNYQFWATASSSGTFTSPPMPAGSYTMKLYQDEFLAATQTVTVSAGSTATANIAATHSALTASRTTIFKLGDYDGQPTGFRNADNQLRMHPSDSRMSSWSPGTVSSGSASNWPMAMFKDVNNGQSISFSLSSAISQATTLRIAITLSFGGGRPQASVNGYTCSAPAAPTKIDSRGVTRGAYRGYGEIYECTVPSGTLVSGSNTVTINVISGTSGDAYLSPNVIFDAIELFY</sequence>
<dbReference type="InterPro" id="IPR029413">
    <property type="entry name" value="RG-lyase_II"/>
</dbReference>
<comment type="catalytic activity">
    <reaction evidence="1">
        <text>Endotype eliminative cleavage of L-alpha-rhamnopyranosyl-(1-&gt;4)-alpha-D-galactopyranosyluronic acid bonds of rhamnogalacturonan I domains in ramified hairy regions of pectin leaving L-rhamnopyranose at the reducing end and 4-deoxy-4,5-unsaturated D-galactopyranosyluronic acid at the non-reducing end.</text>
        <dbReference type="EC" id="4.2.2.23"/>
    </reaction>
</comment>
<feature type="domain" description="Rhamnogalacturonase B N-terminal" evidence="12">
    <location>
        <begin position="47"/>
        <end position="304"/>
    </location>
</feature>
<dbReference type="InterPro" id="IPR008979">
    <property type="entry name" value="Galactose-bd-like_sf"/>
</dbReference>
<dbReference type="EMBL" id="CDPU01000005">
    <property type="protein sequence ID" value="CEO46439.1"/>
    <property type="molecule type" value="Genomic_DNA"/>
</dbReference>
<proteinExistence type="inferred from homology"/>